<keyword evidence="4" id="KW-1185">Reference proteome</keyword>
<dbReference type="GO" id="GO:0000172">
    <property type="term" value="C:ribonuclease MRP complex"/>
    <property type="evidence" value="ECO:0007669"/>
    <property type="project" value="InterPro"/>
</dbReference>
<comment type="caution">
    <text evidence="3">The sequence shown here is derived from an EMBL/GenBank/DDBJ whole genome shotgun (WGS) entry which is preliminary data.</text>
</comment>
<gene>
    <name evidence="3" type="ORF">HO173_000283</name>
</gene>
<dbReference type="GeneID" id="59281963"/>
<dbReference type="EMBL" id="JACCJC010000001">
    <property type="protein sequence ID" value="KAF6241572.1"/>
    <property type="molecule type" value="Genomic_DNA"/>
</dbReference>
<dbReference type="GO" id="GO:0000466">
    <property type="term" value="P:maturation of 5.8S rRNA from tricistronic rRNA transcript (SSU-rRNA, 5.8S rRNA, LSU-rRNA)"/>
    <property type="evidence" value="ECO:0007669"/>
    <property type="project" value="TreeGrafter"/>
</dbReference>
<evidence type="ECO:0000259" key="2">
    <source>
        <dbReference type="Pfam" id="PF20945"/>
    </source>
</evidence>
<dbReference type="CDD" id="cd22573">
    <property type="entry name" value="RMP1_RBD"/>
    <property type="match status" value="1"/>
</dbReference>
<dbReference type="AlphaFoldDB" id="A0A8H6LAH4"/>
<dbReference type="PANTHER" id="PTHR37792:SF1">
    <property type="entry name" value="RIBONUCLEASE MRP PROTEIN SUBUNIT RMP1"/>
    <property type="match status" value="1"/>
</dbReference>
<reference evidence="3 4" key="1">
    <citation type="journal article" date="2020" name="Genomics">
        <title>Complete, high-quality genomes from long-read metagenomic sequencing of two wolf lichen thalli reveals enigmatic genome architecture.</title>
        <authorList>
            <person name="McKenzie S.K."/>
            <person name="Walston R.F."/>
            <person name="Allen J.L."/>
        </authorList>
    </citation>
    <scope>NUCLEOTIDE SEQUENCE [LARGE SCALE GENOMIC DNA]</scope>
    <source>
        <strain evidence="3">WasteWater2</strain>
    </source>
</reference>
<dbReference type="OrthoDB" id="5414547at2759"/>
<dbReference type="InterPro" id="IPR047205">
    <property type="entry name" value="RMP1"/>
</dbReference>
<organism evidence="3 4">
    <name type="scientific">Letharia columbiana</name>
    <dbReference type="NCBI Taxonomy" id="112416"/>
    <lineage>
        <taxon>Eukaryota</taxon>
        <taxon>Fungi</taxon>
        <taxon>Dikarya</taxon>
        <taxon>Ascomycota</taxon>
        <taxon>Pezizomycotina</taxon>
        <taxon>Lecanoromycetes</taxon>
        <taxon>OSLEUM clade</taxon>
        <taxon>Lecanoromycetidae</taxon>
        <taxon>Lecanorales</taxon>
        <taxon>Lecanorineae</taxon>
        <taxon>Parmeliaceae</taxon>
        <taxon>Letharia</taxon>
    </lineage>
</organism>
<feature type="region of interest" description="Disordered" evidence="1">
    <location>
        <begin position="167"/>
        <end position="235"/>
    </location>
</feature>
<evidence type="ECO:0000313" key="4">
    <source>
        <dbReference type="Proteomes" id="UP000578531"/>
    </source>
</evidence>
<feature type="compositionally biased region" description="Basic and acidic residues" evidence="1">
    <location>
        <begin position="167"/>
        <end position="179"/>
    </location>
</feature>
<accession>A0A8H6LAH4</accession>
<dbReference type="Proteomes" id="UP000578531">
    <property type="component" value="Unassembled WGS sequence"/>
</dbReference>
<evidence type="ECO:0000256" key="1">
    <source>
        <dbReference type="SAM" id="MobiDB-lite"/>
    </source>
</evidence>
<proteinExistence type="predicted"/>
<sequence length="235" mass="26669">MDLEITQMQVATHTFHLLHHRNKNQHRHSKWWKWFSMLKHCLSKLIHEIQARDILRAQARVKHMYQVLLPRCYACFTQLIQDSQFSSLGLTLVAELSRIRRLVAPYTDQAEDRMDPAMELVDSKDNFPLNLSEDFGEAVRRTTSSHATDVGVYSALAFDILTGPERGRGAEKRLREREGAGPGVKKTANGEIESPQPEPGNAIAGFKPCASSAPTKRQRQRKPVNAIDDLFQGLN</sequence>
<evidence type="ECO:0000313" key="3">
    <source>
        <dbReference type="EMBL" id="KAF6241572.1"/>
    </source>
</evidence>
<dbReference type="GO" id="GO:0000294">
    <property type="term" value="P:nuclear-transcribed mRNA catabolic process, RNase MRP-dependent"/>
    <property type="evidence" value="ECO:0007669"/>
    <property type="project" value="TreeGrafter"/>
</dbReference>
<dbReference type="RefSeq" id="XP_037170812.1">
    <property type="nucleotide sequence ID" value="XM_037302233.1"/>
</dbReference>
<dbReference type="InterPro" id="IPR047204">
    <property type="entry name" value="RMP1_RBD"/>
</dbReference>
<dbReference type="Pfam" id="PF20945">
    <property type="entry name" value="RMP1"/>
    <property type="match status" value="1"/>
</dbReference>
<name>A0A8H6LAH4_9LECA</name>
<dbReference type="PANTHER" id="PTHR37792">
    <property type="entry name" value="RIBONUCLEASE MRP PROTEIN SUBUNIT RMP1"/>
    <property type="match status" value="1"/>
</dbReference>
<feature type="domain" description="RNase MRP protein 1 RNA binding" evidence="2">
    <location>
        <begin position="15"/>
        <end position="98"/>
    </location>
</feature>
<dbReference type="GO" id="GO:0042134">
    <property type="term" value="F:rRNA primary transcript binding"/>
    <property type="evidence" value="ECO:0007669"/>
    <property type="project" value="InterPro"/>
</dbReference>
<protein>
    <recommendedName>
        <fullName evidence="2">RNase MRP protein 1 RNA binding domain-containing protein</fullName>
    </recommendedName>
</protein>